<keyword evidence="2" id="KW-1185">Reference proteome</keyword>
<dbReference type="AlphaFoldDB" id="A0ABD3H260"/>
<gene>
    <name evidence="1" type="ORF">R1sor_001531</name>
</gene>
<dbReference type="EMBL" id="JBJQOH010000006">
    <property type="protein sequence ID" value="KAL3683509.1"/>
    <property type="molecule type" value="Genomic_DNA"/>
</dbReference>
<evidence type="ECO:0000313" key="1">
    <source>
        <dbReference type="EMBL" id="KAL3683509.1"/>
    </source>
</evidence>
<reference evidence="1 2" key="1">
    <citation type="submission" date="2024-09" db="EMBL/GenBank/DDBJ databases">
        <title>Chromosome-scale assembly of Riccia sorocarpa.</title>
        <authorList>
            <person name="Paukszto L."/>
        </authorList>
    </citation>
    <scope>NUCLEOTIDE SEQUENCE [LARGE SCALE GENOMIC DNA]</scope>
    <source>
        <strain evidence="1">LP-2024</strain>
        <tissue evidence="1">Aerial parts of the thallus</tissue>
    </source>
</reference>
<dbReference type="Proteomes" id="UP001633002">
    <property type="component" value="Unassembled WGS sequence"/>
</dbReference>
<organism evidence="1 2">
    <name type="scientific">Riccia sorocarpa</name>
    <dbReference type="NCBI Taxonomy" id="122646"/>
    <lineage>
        <taxon>Eukaryota</taxon>
        <taxon>Viridiplantae</taxon>
        <taxon>Streptophyta</taxon>
        <taxon>Embryophyta</taxon>
        <taxon>Marchantiophyta</taxon>
        <taxon>Marchantiopsida</taxon>
        <taxon>Marchantiidae</taxon>
        <taxon>Marchantiales</taxon>
        <taxon>Ricciaceae</taxon>
        <taxon>Riccia</taxon>
    </lineage>
</organism>
<name>A0ABD3H260_9MARC</name>
<accession>A0ABD3H260</accession>
<comment type="caution">
    <text evidence="1">The sequence shown here is derived from an EMBL/GenBank/DDBJ whole genome shotgun (WGS) entry which is preliminary data.</text>
</comment>
<evidence type="ECO:0000313" key="2">
    <source>
        <dbReference type="Proteomes" id="UP001633002"/>
    </source>
</evidence>
<proteinExistence type="predicted"/>
<protein>
    <submittedName>
        <fullName evidence="1">Uncharacterized protein</fullName>
    </submittedName>
</protein>
<sequence length="177" mass="19536">MSEWLLTPAKVSTFLGGSKYPTLTVATLSYNCLLAHCNKYLGADSQVPESSPDALIQEVEQSASNSCLQYLIKYQDTLKSVPARVAAFLDPRIPVPTNTIELSLDVQLVEKIMEADYSMHSTDLTPASATQESGYEVPLPEDFLKAYESLDLDLDELSAEDDVIDYILTDNHGRIVE</sequence>